<protein>
    <submittedName>
        <fullName evidence="5">BON domain-containing protein</fullName>
    </submittedName>
</protein>
<dbReference type="EMBL" id="JAKLJA010000019">
    <property type="protein sequence ID" value="MCG5075844.1"/>
    <property type="molecule type" value="Genomic_DNA"/>
</dbReference>
<sequence length="266" mass="27246">MSRNSKMCALARTTLTIGFAASLCASLQGCFLAVAGAAAAGGTALVATDRRTVGAQTEDREIQVKALKDLNNALPDASHVNVAVFNQRVLLTGEVPDDASKQKAETIVRAIANVGSIINELAVQPASSFTSRANDSYLEGRVKSELVAYKDISANNFKVVSERGVVYLMGLVTTQEGNIGANAASTVPGVMQVVKCYQYIQPQQAMAANASASGNGPTPAPVSAADAPTVGAVPDAGVSSKPLDQQSPAPVKDSSPVHPGSSGTTM</sequence>
<dbReference type="InterPro" id="IPR014004">
    <property type="entry name" value="Transpt-assoc_nodulatn_dom_bac"/>
</dbReference>
<evidence type="ECO:0000313" key="6">
    <source>
        <dbReference type="Proteomes" id="UP001139308"/>
    </source>
</evidence>
<proteinExistence type="predicted"/>
<evidence type="ECO:0000256" key="2">
    <source>
        <dbReference type="SAM" id="MobiDB-lite"/>
    </source>
</evidence>
<evidence type="ECO:0000256" key="3">
    <source>
        <dbReference type="SAM" id="SignalP"/>
    </source>
</evidence>
<organism evidence="5 6">
    <name type="scientific">Paraburkholderia tagetis</name>
    <dbReference type="NCBI Taxonomy" id="2913261"/>
    <lineage>
        <taxon>Bacteria</taxon>
        <taxon>Pseudomonadati</taxon>
        <taxon>Pseudomonadota</taxon>
        <taxon>Betaproteobacteria</taxon>
        <taxon>Burkholderiales</taxon>
        <taxon>Burkholderiaceae</taxon>
        <taxon>Paraburkholderia</taxon>
    </lineage>
</organism>
<feature type="domain" description="BON" evidence="4">
    <location>
        <begin position="56"/>
        <end position="125"/>
    </location>
</feature>
<evidence type="ECO:0000259" key="4">
    <source>
        <dbReference type="PROSITE" id="PS50914"/>
    </source>
</evidence>
<dbReference type="AlphaFoldDB" id="A0A9X1RVM6"/>
<keyword evidence="1 3" id="KW-0732">Signal</keyword>
<dbReference type="InterPro" id="IPR051686">
    <property type="entry name" value="Lipoprotein_DolP"/>
</dbReference>
<name>A0A9X1RVM6_9BURK</name>
<evidence type="ECO:0000313" key="5">
    <source>
        <dbReference type="EMBL" id="MCG5075844.1"/>
    </source>
</evidence>
<evidence type="ECO:0000256" key="1">
    <source>
        <dbReference type="ARBA" id="ARBA00022729"/>
    </source>
</evidence>
<dbReference type="RefSeq" id="WP_238465693.1">
    <property type="nucleotide sequence ID" value="NZ_JAKLJA010000019.1"/>
</dbReference>
<comment type="caution">
    <text evidence="5">The sequence shown here is derived from an EMBL/GenBank/DDBJ whole genome shotgun (WGS) entry which is preliminary data.</text>
</comment>
<dbReference type="Gene3D" id="3.30.1340.30">
    <property type="match status" value="1"/>
</dbReference>
<reference evidence="5" key="1">
    <citation type="submission" date="2022-01" db="EMBL/GenBank/DDBJ databases">
        <title>Genome sequence and assembly of Parabukholderia sp. RG36.</title>
        <authorList>
            <person name="Chhetri G."/>
        </authorList>
    </citation>
    <scope>NUCLEOTIDE SEQUENCE</scope>
    <source>
        <strain evidence="5">RG36</strain>
    </source>
</reference>
<feature type="region of interest" description="Disordered" evidence="2">
    <location>
        <begin position="209"/>
        <end position="266"/>
    </location>
</feature>
<gene>
    <name evidence="5" type="ORF">L5014_21130</name>
</gene>
<dbReference type="PROSITE" id="PS50914">
    <property type="entry name" value="BON"/>
    <property type="match status" value="2"/>
</dbReference>
<feature type="domain" description="BON" evidence="4">
    <location>
        <begin position="134"/>
        <end position="201"/>
    </location>
</feature>
<dbReference type="PANTHER" id="PTHR34606:SF4">
    <property type="entry name" value="OUTER MEMBRANE LIPOPROTEIN DOLP"/>
    <property type="match status" value="1"/>
</dbReference>
<dbReference type="Pfam" id="PF04972">
    <property type="entry name" value="BON"/>
    <property type="match status" value="2"/>
</dbReference>
<dbReference type="Proteomes" id="UP001139308">
    <property type="component" value="Unassembled WGS sequence"/>
</dbReference>
<feature type="chain" id="PRO_5040936203" evidence="3">
    <location>
        <begin position="41"/>
        <end position="266"/>
    </location>
</feature>
<accession>A0A9X1RVM6</accession>
<dbReference type="InterPro" id="IPR007055">
    <property type="entry name" value="BON_dom"/>
</dbReference>
<dbReference type="PROSITE" id="PS51257">
    <property type="entry name" value="PROKAR_LIPOPROTEIN"/>
    <property type="match status" value="1"/>
</dbReference>
<keyword evidence="6" id="KW-1185">Reference proteome</keyword>
<dbReference type="SMART" id="SM00749">
    <property type="entry name" value="BON"/>
    <property type="match status" value="2"/>
</dbReference>
<dbReference type="PANTHER" id="PTHR34606">
    <property type="entry name" value="BON DOMAIN-CONTAINING PROTEIN"/>
    <property type="match status" value="1"/>
</dbReference>
<feature type="signal peptide" evidence="3">
    <location>
        <begin position="1"/>
        <end position="40"/>
    </location>
</feature>